<dbReference type="InterPro" id="IPR051681">
    <property type="entry name" value="Ser/Thr_Kinases-Pseudokinases"/>
</dbReference>
<accession>A0A9P7DZS7</accession>
<dbReference type="Proteomes" id="UP000807769">
    <property type="component" value="Unassembled WGS sequence"/>
</dbReference>
<dbReference type="InterPro" id="IPR011009">
    <property type="entry name" value="Kinase-like_dom_sf"/>
</dbReference>
<dbReference type="Pfam" id="PF07714">
    <property type="entry name" value="PK_Tyr_Ser-Thr"/>
    <property type="match status" value="1"/>
</dbReference>
<dbReference type="PIRSF" id="PIRSF000654">
    <property type="entry name" value="Integrin-linked_kinase"/>
    <property type="match status" value="1"/>
</dbReference>
<dbReference type="AlphaFoldDB" id="A0A9P7DZS7"/>
<name>A0A9P7DZS7_9AGAM</name>
<keyword evidence="2" id="KW-0808">Transferase</keyword>
<evidence type="ECO:0000313" key="2">
    <source>
        <dbReference type="EMBL" id="KAG1807299.1"/>
    </source>
</evidence>
<gene>
    <name evidence="2" type="ORF">BJ212DRAFT_1282103</name>
</gene>
<comment type="caution">
    <text evidence="2">The sequence shown here is derived from an EMBL/GenBank/DDBJ whole genome shotgun (WGS) entry which is preliminary data.</text>
</comment>
<dbReference type="InterPro" id="IPR001245">
    <property type="entry name" value="Ser-Thr/Tyr_kinase_cat_dom"/>
</dbReference>
<dbReference type="SUPFAM" id="SSF56112">
    <property type="entry name" value="Protein kinase-like (PK-like)"/>
    <property type="match status" value="1"/>
</dbReference>
<dbReference type="PANTHER" id="PTHR44329:SF214">
    <property type="entry name" value="PROTEIN KINASE DOMAIN-CONTAINING PROTEIN"/>
    <property type="match status" value="1"/>
</dbReference>
<dbReference type="EMBL" id="JABBWG010000044">
    <property type="protein sequence ID" value="KAG1807299.1"/>
    <property type="molecule type" value="Genomic_DNA"/>
</dbReference>
<dbReference type="InterPro" id="IPR000719">
    <property type="entry name" value="Prot_kinase_dom"/>
</dbReference>
<proteinExistence type="predicted"/>
<evidence type="ECO:0000313" key="3">
    <source>
        <dbReference type="Proteomes" id="UP000807769"/>
    </source>
</evidence>
<reference evidence="2" key="1">
    <citation type="journal article" date="2020" name="New Phytol.">
        <title>Comparative genomics reveals dynamic genome evolution in host specialist ectomycorrhizal fungi.</title>
        <authorList>
            <person name="Lofgren L.A."/>
            <person name="Nguyen N.H."/>
            <person name="Vilgalys R."/>
            <person name="Ruytinx J."/>
            <person name="Liao H.L."/>
            <person name="Branco S."/>
            <person name="Kuo A."/>
            <person name="LaButti K."/>
            <person name="Lipzen A."/>
            <person name="Andreopoulos W."/>
            <person name="Pangilinan J."/>
            <person name="Riley R."/>
            <person name="Hundley H."/>
            <person name="Na H."/>
            <person name="Barry K."/>
            <person name="Grigoriev I.V."/>
            <person name="Stajich J.E."/>
            <person name="Kennedy P.G."/>
        </authorList>
    </citation>
    <scope>NUCLEOTIDE SEQUENCE</scope>
    <source>
        <strain evidence="2">MN1</strain>
    </source>
</reference>
<keyword evidence="2" id="KW-0418">Kinase</keyword>
<protein>
    <submittedName>
        <fullName evidence="2">Kinase-like domain-containing protein</fullName>
    </submittedName>
</protein>
<dbReference type="GeneID" id="64625687"/>
<dbReference type="PANTHER" id="PTHR44329">
    <property type="entry name" value="SERINE/THREONINE-PROTEIN KINASE TNNI3K-RELATED"/>
    <property type="match status" value="1"/>
</dbReference>
<keyword evidence="3" id="KW-1185">Reference proteome</keyword>
<sequence>IQKLRQEVFVWQRLEHPHILSLYGTTDNFDNVPALVSPWMENGSLQQYLKIVWDEQLRPEMHLHQEEIIHGDLMPSNVLIDENGNALLADFGLSRLLADHETSFFESHGPGAIRWADPKIIPLNPENPDEEVSKPNKASDIYSFGCIMIQVLSGESPYSHIVNEHTVTVAKSRGILPRRPLAITDAHWCYIERCLSPDVDTRPLVGEVLEYIEAECDGHN</sequence>
<dbReference type="PROSITE" id="PS50011">
    <property type="entry name" value="PROTEIN_KINASE_DOM"/>
    <property type="match status" value="1"/>
</dbReference>
<dbReference type="RefSeq" id="XP_041187968.1">
    <property type="nucleotide sequence ID" value="XM_041331670.1"/>
</dbReference>
<organism evidence="2 3">
    <name type="scientific">Suillus subaureus</name>
    <dbReference type="NCBI Taxonomy" id="48587"/>
    <lineage>
        <taxon>Eukaryota</taxon>
        <taxon>Fungi</taxon>
        <taxon>Dikarya</taxon>
        <taxon>Basidiomycota</taxon>
        <taxon>Agaricomycotina</taxon>
        <taxon>Agaricomycetes</taxon>
        <taxon>Agaricomycetidae</taxon>
        <taxon>Boletales</taxon>
        <taxon>Suillineae</taxon>
        <taxon>Suillaceae</taxon>
        <taxon>Suillus</taxon>
    </lineage>
</organism>
<dbReference type="GO" id="GO:0004674">
    <property type="term" value="F:protein serine/threonine kinase activity"/>
    <property type="evidence" value="ECO:0007669"/>
    <property type="project" value="TreeGrafter"/>
</dbReference>
<feature type="domain" description="Protein kinase" evidence="1">
    <location>
        <begin position="1"/>
        <end position="220"/>
    </location>
</feature>
<evidence type="ECO:0000259" key="1">
    <source>
        <dbReference type="PROSITE" id="PS50011"/>
    </source>
</evidence>
<feature type="non-terminal residue" evidence="2">
    <location>
        <position position="220"/>
    </location>
</feature>
<dbReference type="Gene3D" id="1.10.510.10">
    <property type="entry name" value="Transferase(Phosphotransferase) domain 1"/>
    <property type="match status" value="1"/>
</dbReference>
<dbReference type="OrthoDB" id="346907at2759"/>
<dbReference type="GO" id="GO:0005524">
    <property type="term" value="F:ATP binding"/>
    <property type="evidence" value="ECO:0007669"/>
    <property type="project" value="InterPro"/>
</dbReference>